<proteinExistence type="predicted"/>
<dbReference type="STRING" id="1088818.A0A2I0B428"/>
<dbReference type="PANTHER" id="PTHR46033:SF1">
    <property type="entry name" value="PROTEIN MAIN-LIKE 2"/>
    <property type="match status" value="1"/>
</dbReference>
<protein>
    <submittedName>
        <fullName evidence="2">Serine/threonine-protein phosphatase 7 long form like</fullName>
    </submittedName>
</protein>
<evidence type="ECO:0000259" key="1">
    <source>
        <dbReference type="Pfam" id="PF10536"/>
    </source>
</evidence>
<dbReference type="Proteomes" id="UP000236161">
    <property type="component" value="Unassembled WGS sequence"/>
</dbReference>
<dbReference type="EMBL" id="KZ451916">
    <property type="protein sequence ID" value="PKA62550.1"/>
    <property type="molecule type" value="Genomic_DNA"/>
</dbReference>
<dbReference type="InterPro" id="IPR019557">
    <property type="entry name" value="AminoTfrase-like_pln_mobile"/>
</dbReference>
<sequence length="88" mass="9768">MRVAYDICLTFIDALDVADVGNIKHLSNIRLDHLSITALIECWSLETNTFHLPIGEMTITLQDIIVILGVQIDGDPLISHLHVGEGYI</sequence>
<evidence type="ECO:0000313" key="2">
    <source>
        <dbReference type="EMBL" id="PKA62550.1"/>
    </source>
</evidence>
<evidence type="ECO:0000313" key="3">
    <source>
        <dbReference type="Proteomes" id="UP000236161"/>
    </source>
</evidence>
<feature type="domain" description="Aminotransferase-like plant mobile" evidence="1">
    <location>
        <begin position="23"/>
        <end position="81"/>
    </location>
</feature>
<gene>
    <name evidence="2" type="ORF">AXF42_Ash012136</name>
</gene>
<dbReference type="GO" id="GO:0010073">
    <property type="term" value="P:meristem maintenance"/>
    <property type="evidence" value="ECO:0007669"/>
    <property type="project" value="InterPro"/>
</dbReference>
<dbReference type="AlphaFoldDB" id="A0A2I0B428"/>
<dbReference type="Pfam" id="PF10536">
    <property type="entry name" value="PMD"/>
    <property type="match status" value="1"/>
</dbReference>
<dbReference type="InterPro" id="IPR044824">
    <property type="entry name" value="MAIN-like"/>
</dbReference>
<accession>A0A2I0B428</accession>
<dbReference type="OrthoDB" id="693110at2759"/>
<reference evidence="2 3" key="1">
    <citation type="journal article" date="2017" name="Nature">
        <title>The Apostasia genome and the evolution of orchids.</title>
        <authorList>
            <person name="Zhang G.Q."/>
            <person name="Liu K.W."/>
            <person name="Li Z."/>
            <person name="Lohaus R."/>
            <person name="Hsiao Y.Y."/>
            <person name="Niu S.C."/>
            <person name="Wang J.Y."/>
            <person name="Lin Y.C."/>
            <person name="Xu Q."/>
            <person name="Chen L.J."/>
            <person name="Yoshida K."/>
            <person name="Fujiwara S."/>
            <person name="Wang Z.W."/>
            <person name="Zhang Y.Q."/>
            <person name="Mitsuda N."/>
            <person name="Wang M."/>
            <person name="Liu G.H."/>
            <person name="Pecoraro L."/>
            <person name="Huang H.X."/>
            <person name="Xiao X.J."/>
            <person name="Lin M."/>
            <person name="Wu X.Y."/>
            <person name="Wu W.L."/>
            <person name="Chen Y.Y."/>
            <person name="Chang S.B."/>
            <person name="Sakamoto S."/>
            <person name="Ohme-Takagi M."/>
            <person name="Yagi M."/>
            <person name="Zeng S.J."/>
            <person name="Shen C.Y."/>
            <person name="Yeh C.M."/>
            <person name="Luo Y.B."/>
            <person name="Tsai W.C."/>
            <person name="Van de Peer Y."/>
            <person name="Liu Z.J."/>
        </authorList>
    </citation>
    <scope>NUCLEOTIDE SEQUENCE [LARGE SCALE GENOMIC DNA]</scope>
    <source>
        <strain evidence="3">cv. Shenzhen</strain>
        <tissue evidence="2">Stem</tissue>
    </source>
</reference>
<name>A0A2I0B428_9ASPA</name>
<keyword evidence="3" id="KW-1185">Reference proteome</keyword>
<dbReference type="PANTHER" id="PTHR46033">
    <property type="entry name" value="PROTEIN MAIN-LIKE 2"/>
    <property type="match status" value="1"/>
</dbReference>
<organism evidence="2 3">
    <name type="scientific">Apostasia shenzhenica</name>
    <dbReference type="NCBI Taxonomy" id="1088818"/>
    <lineage>
        <taxon>Eukaryota</taxon>
        <taxon>Viridiplantae</taxon>
        <taxon>Streptophyta</taxon>
        <taxon>Embryophyta</taxon>
        <taxon>Tracheophyta</taxon>
        <taxon>Spermatophyta</taxon>
        <taxon>Magnoliopsida</taxon>
        <taxon>Liliopsida</taxon>
        <taxon>Asparagales</taxon>
        <taxon>Orchidaceae</taxon>
        <taxon>Apostasioideae</taxon>
        <taxon>Apostasia</taxon>
    </lineage>
</organism>